<evidence type="ECO:0000313" key="3">
    <source>
        <dbReference type="Proteomes" id="UP000030653"/>
    </source>
</evidence>
<dbReference type="HOGENOM" id="CLU_010595_1_1_1"/>
<keyword evidence="2" id="KW-0489">Methyltransferase</keyword>
<dbReference type="EMBL" id="JH795858">
    <property type="protein sequence ID" value="EJU03997.1"/>
    <property type="molecule type" value="Genomic_DNA"/>
</dbReference>
<accession>M5GCQ1</accession>
<dbReference type="PANTHER" id="PTHR43591:SF24">
    <property type="entry name" value="2-METHOXY-6-POLYPRENYL-1,4-BENZOQUINOL METHYLASE, MITOCHONDRIAL"/>
    <property type="match status" value="1"/>
</dbReference>
<feature type="compositionally biased region" description="Polar residues" evidence="1">
    <location>
        <begin position="1"/>
        <end position="13"/>
    </location>
</feature>
<sequence length="302" mass="33728">MTHTQPEATSAPSETPGKAVVNGERKYHNTDAPYSLMSGVDKREEERLNAQHYGIKDYFGGNNCGAPWPAHPKKILEIGCGHGVWAREVCEQFPEAQVVGVDIVDAVKNRPSNFSFQRLNVIKDTWPFPLGSFDIVHCRFVALHVQNFKTLVERAIEATAPGGILMFEDQDQQLRADGKPLPYPAHYAFSVFHSFGHMAGVDSYAAPLIAPIILGTRQFDELHQEIVPAPMGPWTDNPKLHAIGEGIRTGLIEGAKTLNPVLFEYGMTQDNIDGVVKAMENSEHRLYMDQYFIWARKKSSRL</sequence>
<dbReference type="AlphaFoldDB" id="M5GCQ1"/>
<dbReference type="CDD" id="cd02440">
    <property type="entry name" value="AdoMet_MTases"/>
    <property type="match status" value="1"/>
</dbReference>
<dbReference type="InterPro" id="IPR029063">
    <property type="entry name" value="SAM-dependent_MTases_sf"/>
</dbReference>
<name>M5GCQ1_DACPD</name>
<dbReference type="GeneID" id="63684882"/>
<evidence type="ECO:0000256" key="1">
    <source>
        <dbReference type="SAM" id="MobiDB-lite"/>
    </source>
</evidence>
<gene>
    <name evidence="2" type="ORF">DACRYDRAFT_114436</name>
</gene>
<dbReference type="STRING" id="1858805.M5GCQ1"/>
<organism evidence="2 3">
    <name type="scientific">Dacryopinax primogenitus (strain DJM 731)</name>
    <name type="common">Brown rot fungus</name>
    <dbReference type="NCBI Taxonomy" id="1858805"/>
    <lineage>
        <taxon>Eukaryota</taxon>
        <taxon>Fungi</taxon>
        <taxon>Dikarya</taxon>
        <taxon>Basidiomycota</taxon>
        <taxon>Agaricomycotina</taxon>
        <taxon>Dacrymycetes</taxon>
        <taxon>Dacrymycetales</taxon>
        <taxon>Dacrymycetaceae</taxon>
        <taxon>Dacryopinax</taxon>
    </lineage>
</organism>
<evidence type="ECO:0000313" key="2">
    <source>
        <dbReference type="EMBL" id="EJU03997.1"/>
    </source>
</evidence>
<dbReference type="RefSeq" id="XP_040630891.1">
    <property type="nucleotide sequence ID" value="XM_040769820.1"/>
</dbReference>
<reference evidence="2 3" key="1">
    <citation type="journal article" date="2012" name="Science">
        <title>The Paleozoic origin of enzymatic lignin decomposition reconstructed from 31 fungal genomes.</title>
        <authorList>
            <person name="Floudas D."/>
            <person name="Binder M."/>
            <person name="Riley R."/>
            <person name="Barry K."/>
            <person name="Blanchette R.A."/>
            <person name="Henrissat B."/>
            <person name="Martinez A.T."/>
            <person name="Otillar R."/>
            <person name="Spatafora J.W."/>
            <person name="Yadav J.S."/>
            <person name="Aerts A."/>
            <person name="Benoit I."/>
            <person name="Boyd A."/>
            <person name="Carlson A."/>
            <person name="Copeland A."/>
            <person name="Coutinho P.M."/>
            <person name="de Vries R.P."/>
            <person name="Ferreira P."/>
            <person name="Findley K."/>
            <person name="Foster B."/>
            <person name="Gaskell J."/>
            <person name="Glotzer D."/>
            <person name="Gorecki P."/>
            <person name="Heitman J."/>
            <person name="Hesse C."/>
            <person name="Hori C."/>
            <person name="Igarashi K."/>
            <person name="Jurgens J.A."/>
            <person name="Kallen N."/>
            <person name="Kersten P."/>
            <person name="Kohler A."/>
            <person name="Kuees U."/>
            <person name="Kumar T.K.A."/>
            <person name="Kuo A."/>
            <person name="LaButti K."/>
            <person name="Larrondo L.F."/>
            <person name="Lindquist E."/>
            <person name="Ling A."/>
            <person name="Lombard V."/>
            <person name="Lucas S."/>
            <person name="Lundell T."/>
            <person name="Martin R."/>
            <person name="McLaughlin D.J."/>
            <person name="Morgenstern I."/>
            <person name="Morin E."/>
            <person name="Murat C."/>
            <person name="Nagy L.G."/>
            <person name="Nolan M."/>
            <person name="Ohm R.A."/>
            <person name="Patyshakuliyeva A."/>
            <person name="Rokas A."/>
            <person name="Ruiz-Duenas F.J."/>
            <person name="Sabat G."/>
            <person name="Salamov A."/>
            <person name="Samejima M."/>
            <person name="Schmutz J."/>
            <person name="Slot J.C."/>
            <person name="St John F."/>
            <person name="Stenlid J."/>
            <person name="Sun H."/>
            <person name="Sun S."/>
            <person name="Syed K."/>
            <person name="Tsang A."/>
            <person name="Wiebenga A."/>
            <person name="Young D."/>
            <person name="Pisabarro A."/>
            <person name="Eastwood D.C."/>
            <person name="Martin F."/>
            <person name="Cullen D."/>
            <person name="Grigoriev I.V."/>
            <person name="Hibbett D.S."/>
        </authorList>
    </citation>
    <scope>NUCLEOTIDE SEQUENCE [LARGE SCALE GENOMIC DNA]</scope>
    <source>
        <strain evidence="2 3">DJM-731 SS1</strain>
    </source>
</reference>
<dbReference type="OrthoDB" id="2013972at2759"/>
<dbReference type="OMA" id="AQEANEH"/>
<protein>
    <submittedName>
        <fullName evidence="2">S-adenosyl-L-methionine-dependent methyltransferase</fullName>
    </submittedName>
</protein>
<feature type="region of interest" description="Disordered" evidence="1">
    <location>
        <begin position="1"/>
        <end position="32"/>
    </location>
</feature>
<dbReference type="GO" id="GO:0008168">
    <property type="term" value="F:methyltransferase activity"/>
    <property type="evidence" value="ECO:0007669"/>
    <property type="project" value="UniProtKB-KW"/>
</dbReference>
<dbReference type="GO" id="GO:0032259">
    <property type="term" value="P:methylation"/>
    <property type="evidence" value="ECO:0007669"/>
    <property type="project" value="UniProtKB-KW"/>
</dbReference>
<keyword evidence="2" id="KW-0808">Transferase</keyword>
<dbReference type="PANTHER" id="PTHR43591">
    <property type="entry name" value="METHYLTRANSFERASE"/>
    <property type="match status" value="1"/>
</dbReference>
<dbReference type="Proteomes" id="UP000030653">
    <property type="component" value="Unassembled WGS sequence"/>
</dbReference>
<dbReference type="Gene3D" id="3.40.50.150">
    <property type="entry name" value="Vaccinia Virus protein VP39"/>
    <property type="match status" value="1"/>
</dbReference>
<keyword evidence="3" id="KW-1185">Reference proteome</keyword>
<dbReference type="SUPFAM" id="SSF53335">
    <property type="entry name" value="S-adenosyl-L-methionine-dependent methyltransferases"/>
    <property type="match status" value="1"/>
</dbReference>
<dbReference type="Pfam" id="PF13489">
    <property type="entry name" value="Methyltransf_23"/>
    <property type="match status" value="1"/>
</dbReference>
<proteinExistence type="predicted"/>